<dbReference type="InterPro" id="IPR046219">
    <property type="entry name" value="DUF6252"/>
</dbReference>
<accession>A0A7G8PX14</accession>
<evidence type="ECO:0000256" key="1">
    <source>
        <dbReference type="SAM" id="SignalP"/>
    </source>
</evidence>
<organism evidence="2 3">
    <name type="scientific">Constantimarinum furrinae</name>
    <dbReference type="NCBI Taxonomy" id="2562285"/>
    <lineage>
        <taxon>Bacteria</taxon>
        <taxon>Pseudomonadati</taxon>
        <taxon>Bacteroidota</taxon>
        <taxon>Flavobacteriia</taxon>
        <taxon>Flavobacteriales</taxon>
        <taxon>Flavobacteriaceae</taxon>
        <taxon>Altibacter/Constantimarinum group</taxon>
        <taxon>Constantimarinum</taxon>
    </lineage>
</organism>
<dbReference type="EMBL" id="CP052909">
    <property type="protein sequence ID" value="QNJ98880.1"/>
    <property type="molecule type" value="Genomic_DNA"/>
</dbReference>
<dbReference type="KEGG" id="alti:ALE3EI_2340"/>
<gene>
    <name evidence="2" type="ORF">ALE3EI_2340</name>
</gene>
<proteinExistence type="predicted"/>
<dbReference type="RefSeq" id="WP_186988897.1">
    <property type="nucleotide sequence ID" value="NZ_CP052909.1"/>
</dbReference>
<reference evidence="2 3" key="1">
    <citation type="submission" date="2020-04" db="EMBL/GenBank/DDBJ databases">
        <title>Genome sequence of Altibacter aquimarinus strain ALE3EI.</title>
        <authorList>
            <person name="Oh H.-M."/>
            <person name="Jang D."/>
        </authorList>
    </citation>
    <scope>NUCLEOTIDE SEQUENCE [LARGE SCALE GENOMIC DNA]</scope>
    <source>
        <strain evidence="2 3">ALE3EI</strain>
    </source>
</reference>
<protein>
    <submittedName>
        <fullName evidence="2">Uncharacterized protein</fullName>
    </submittedName>
</protein>
<evidence type="ECO:0000313" key="2">
    <source>
        <dbReference type="EMBL" id="QNJ98880.1"/>
    </source>
</evidence>
<feature type="signal peptide" evidence="1">
    <location>
        <begin position="1"/>
        <end position="21"/>
    </location>
</feature>
<sequence>MKKIQLLNWVLVAFLAVQFTACEDEPLEGEFPQEEVNEAEEGQFVATIAGQAFLAENATAVMNDMNEMVIIGTRPTTGETITLTIENAAEGSFNITAGMGNINSGAYQDSNQMANPYISAGLFGGSGQLNITEIDTDAFTVTGTFSFVGVRIQLDSEGNPVIDGDGNPVLETITITNGGFNSIELDIDNSGGPVGTTEEFFAKVDDIEFTPDLMLSTTRVEIGGEPMINIVAVNAAGDQMRIDIPENIGVGTFAMEQISDGTKLIGLFNAAGPGEALTSNPGTITITQLNTLAGLVEGTFAFTATDPLNQDPAVVQITEGSFSLHYEAAPSNPNNSFIADVGGTAMGADFVDATEFDLGGVPTVTVRGFSSTTGQNIEITFPKDLAPGSYDFVSEQIPGESVAIYQVNVGGTSYTSTDGAIVVLTNDLSTGGTINAAFLFFAEDLSGGDPQTYTITNGEFTVELL</sequence>
<dbReference type="AlphaFoldDB" id="A0A7G8PX14"/>
<keyword evidence="1" id="KW-0732">Signal</keyword>
<dbReference type="Proteomes" id="UP000515514">
    <property type="component" value="Chromosome"/>
</dbReference>
<keyword evidence="3" id="KW-1185">Reference proteome</keyword>
<name>A0A7G8PX14_9FLAO</name>
<evidence type="ECO:0000313" key="3">
    <source>
        <dbReference type="Proteomes" id="UP000515514"/>
    </source>
</evidence>
<dbReference type="Pfam" id="PF19765">
    <property type="entry name" value="DUF6252"/>
    <property type="match status" value="1"/>
</dbReference>
<feature type="chain" id="PRO_5028887408" evidence="1">
    <location>
        <begin position="22"/>
        <end position="465"/>
    </location>
</feature>